<feature type="non-terminal residue" evidence="2">
    <location>
        <position position="1"/>
    </location>
</feature>
<sequence length="170" mass="18661">APHRPARGRRAHHRRRVGRRDVVHARVERRRDVPRRRRPEQPPVEHREPRQGVQAADGPAGAVLLRAEPRDSGDVLHEHGLRAVREPGGVPHELPVRAALREQEDTEEAVEEAERVRRGAQGAGTYGQRGLREGGLHRGVHGRGGSEEVSGQSVSKVQVGADAIHHGAGQ</sequence>
<dbReference type="EMBL" id="AGNL01029009">
    <property type="protein sequence ID" value="EJK57232.1"/>
    <property type="molecule type" value="Genomic_DNA"/>
</dbReference>
<accession>K0SF56</accession>
<evidence type="ECO:0000313" key="2">
    <source>
        <dbReference type="EMBL" id="EJK57232.1"/>
    </source>
</evidence>
<organism evidence="2 3">
    <name type="scientific">Thalassiosira oceanica</name>
    <name type="common">Marine diatom</name>
    <dbReference type="NCBI Taxonomy" id="159749"/>
    <lineage>
        <taxon>Eukaryota</taxon>
        <taxon>Sar</taxon>
        <taxon>Stramenopiles</taxon>
        <taxon>Ochrophyta</taxon>
        <taxon>Bacillariophyta</taxon>
        <taxon>Coscinodiscophyceae</taxon>
        <taxon>Thalassiosirophycidae</taxon>
        <taxon>Thalassiosirales</taxon>
        <taxon>Thalassiosiraceae</taxon>
        <taxon>Thalassiosira</taxon>
    </lineage>
</organism>
<dbReference type="Proteomes" id="UP000266841">
    <property type="component" value="Unassembled WGS sequence"/>
</dbReference>
<protein>
    <submittedName>
        <fullName evidence="2">Uncharacterized protein</fullName>
    </submittedName>
</protein>
<evidence type="ECO:0000313" key="3">
    <source>
        <dbReference type="Proteomes" id="UP000266841"/>
    </source>
</evidence>
<keyword evidence="3" id="KW-1185">Reference proteome</keyword>
<reference evidence="2 3" key="1">
    <citation type="journal article" date="2012" name="Genome Biol.">
        <title>Genome and low-iron response of an oceanic diatom adapted to chronic iron limitation.</title>
        <authorList>
            <person name="Lommer M."/>
            <person name="Specht M."/>
            <person name="Roy A.S."/>
            <person name="Kraemer L."/>
            <person name="Andreson R."/>
            <person name="Gutowska M.A."/>
            <person name="Wolf J."/>
            <person name="Bergner S.V."/>
            <person name="Schilhabel M.B."/>
            <person name="Klostermeier U.C."/>
            <person name="Beiko R.G."/>
            <person name="Rosenstiel P."/>
            <person name="Hippler M."/>
            <person name="Laroche J."/>
        </authorList>
    </citation>
    <scope>NUCLEOTIDE SEQUENCE [LARGE SCALE GENOMIC DNA]</scope>
    <source>
        <strain evidence="2 3">CCMP1005</strain>
    </source>
</reference>
<proteinExistence type="predicted"/>
<feature type="region of interest" description="Disordered" evidence="1">
    <location>
        <begin position="80"/>
        <end position="170"/>
    </location>
</feature>
<feature type="compositionally biased region" description="Low complexity" evidence="1">
    <location>
        <begin position="147"/>
        <end position="160"/>
    </location>
</feature>
<name>K0SF56_THAOC</name>
<feature type="region of interest" description="Disordered" evidence="1">
    <location>
        <begin position="1"/>
        <end position="63"/>
    </location>
</feature>
<feature type="compositionally biased region" description="Basic and acidic residues" evidence="1">
    <location>
        <begin position="19"/>
        <end position="31"/>
    </location>
</feature>
<gene>
    <name evidence="2" type="ORF">THAOC_22755</name>
</gene>
<evidence type="ECO:0000256" key="1">
    <source>
        <dbReference type="SAM" id="MobiDB-lite"/>
    </source>
</evidence>
<comment type="caution">
    <text evidence="2">The sequence shown here is derived from an EMBL/GenBank/DDBJ whole genome shotgun (WGS) entry which is preliminary data.</text>
</comment>
<feature type="compositionally biased region" description="Basic and acidic residues" evidence="1">
    <location>
        <begin position="39"/>
        <end position="50"/>
    </location>
</feature>
<feature type="compositionally biased region" description="Basic residues" evidence="1">
    <location>
        <begin position="1"/>
        <end position="18"/>
    </location>
</feature>
<dbReference type="AlphaFoldDB" id="K0SF56"/>